<dbReference type="PANTHER" id="PTHR21593">
    <property type="entry name" value="PRION-LIKE- Q/N-RICH -DOMAIN-BEARING PROTEIN PROTEIN"/>
    <property type="match status" value="1"/>
</dbReference>
<keyword evidence="2" id="KW-0732">Signal</keyword>
<protein>
    <submittedName>
        <fullName evidence="6">DUF148 domain-containing protein</fullName>
    </submittedName>
</protein>
<evidence type="ECO:0000259" key="3">
    <source>
        <dbReference type="Pfam" id="PF02520"/>
    </source>
</evidence>
<evidence type="ECO:0000256" key="2">
    <source>
        <dbReference type="SAM" id="SignalP"/>
    </source>
</evidence>
<evidence type="ECO:0000313" key="6">
    <source>
        <dbReference type="WBParaSite" id="NBR_0001271601-mRNA-1"/>
    </source>
</evidence>
<reference evidence="6" key="1">
    <citation type="submission" date="2017-02" db="UniProtKB">
        <authorList>
            <consortium name="WormBaseParasite"/>
        </authorList>
    </citation>
    <scope>IDENTIFICATION</scope>
</reference>
<evidence type="ECO:0000256" key="1">
    <source>
        <dbReference type="SAM" id="MobiDB-lite"/>
    </source>
</evidence>
<reference evidence="4 5" key="2">
    <citation type="submission" date="2018-11" db="EMBL/GenBank/DDBJ databases">
        <authorList>
            <consortium name="Pathogen Informatics"/>
        </authorList>
    </citation>
    <scope>NUCLEOTIDE SEQUENCE [LARGE SCALE GENOMIC DNA]</scope>
</reference>
<dbReference type="InterPro" id="IPR052823">
    <property type="entry name" value="SXP/RAL-2_related"/>
</dbReference>
<dbReference type="AlphaFoldDB" id="A0A0N4Y8X5"/>
<dbReference type="Pfam" id="PF02520">
    <property type="entry name" value="ANIS5_cation-bd"/>
    <property type="match status" value="1"/>
</dbReference>
<feature type="domain" description="SXP/RAL-2 family protein Ani s 5-like cation-binding" evidence="3">
    <location>
        <begin position="49"/>
        <end position="155"/>
    </location>
</feature>
<keyword evidence="5" id="KW-1185">Reference proteome</keyword>
<feature type="region of interest" description="Disordered" evidence="1">
    <location>
        <begin position="155"/>
        <end position="190"/>
    </location>
</feature>
<gene>
    <name evidence="4" type="ORF">NBR_LOCUS12717</name>
</gene>
<feature type="chain" id="PRO_5043125485" evidence="2">
    <location>
        <begin position="17"/>
        <end position="190"/>
    </location>
</feature>
<organism evidence="6">
    <name type="scientific">Nippostrongylus brasiliensis</name>
    <name type="common">Rat hookworm</name>
    <dbReference type="NCBI Taxonomy" id="27835"/>
    <lineage>
        <taxon>Eukaryota</taxon>
        <taxon>Metazoa</taxon>
        <taxon>Ecdysozoa</taxon>
        <taxon>Nematoda</taxon>
        <taxon>Chromadorea</taxon>
        <taxon>Rhabditida</taxon>
        <taxon>Rhabditina</taxon>
        <taxon>Rhabditomorpha</taxon>
        <taxon>Strongyloidea</taxon>
        <taxon>Heligmosomidae</taxon>
        <taxon>Nippostrongylus</taxon>
    </lineage>
</organism>
<dbReference type="OMA" id="SHDLYGT"/>
<feature type="signal peptide" evidence="2">
    <location>
        <begin position="1"/>
        <end position="16"/>
    </location>
</feature>
<evidence type="ECO:0000313" key="5">
    <source>
        <dbReference type="Proteomes" id="UP000271162"/>
    </source>
</evidence>
<proteinExistence type="predicted"/>
<dbReference type="EMBL" id="UYSL01020837">
    <property type="protein sequence ID" value="VDL76306.1"/>
    <property type="molecule type" value="Genomic_DNA"/>
</dbReference>
<accession>A0A0N4Y8X5</accession>
<dbReference type="PANTHER" id="PTHR21593:SF36">
    <property type="entry name" value="DUF148 DOMAIN-CONTAINING PROTEIN-RELATED"/>
    <property type="match status" value="1"/>
</dbReference>
<dbReference type="STRING" id="27835.A0A0N4Y8X5"/>
<dbReference type="InterPro" id="IPR003677">
    <property type="entry name" value="ANIS5_cation-bd"/>
</dbReference>
<feature type="compositionally biased region" description="Basic residues" evidence="1">
    <location>
        <begin position="159"/>
        <end position="176"/>
    </location>
</feature>
<dbReference type="Proteomes" id="UP000271162">
    <property type="component" value="Unassembled WGS sequence"/>
</dbReference>
<sequence>MIKAFLIAALALTSTAHFYGKDHGHGPHGHHHHHGPPPPPYLKNVTDDARMEFFSIVKNKNITIAEQREAVLDWGEKYGIKDQVEQFEVDRKKFIEEFKKNVTELIEQLPTAFEKFSAIKEDLSLTHPEQEDKLEELQAARPEVYHVLKAAFHQFGPPRHGHHHGGKFKKGRRPHHPPSTSQEADEKDEQ</sequence>
<dbReference type="WBParaSite" id="NBR_0001271601-mRNA-1">
    <property type="protein sequence ID" value="NBR_0001271601-mRNA-1"/>
    <property type="gene ID" value="NBR_0001271601"/>
</dbReference>
<evidence type="ECO:0000313" key="4">
    <source>
        <dbReference type="EMBL" id="VDL76306.1"/>
    </source>
</evidence>
<name>A0A0N4Y8X5_NIPBR</name>